<evidence type="ECO:0000313" key="2">
    <source>
        <dbReference type="Proteomes" id="UP000031036"/>
    </source>
</evidence>
<sequence length="136" mass="16197">MSPELNNPIFLTFKIELKKAENSKRTCAYNKFTSYRLKKNSGRLLSKNLLRNDSMSSVFLSVTTEKKKILYTIELRQENKRRIFQKLKFSKDFQKFENIIQVMNKTIIVNRIACCPWRFRKFGTSSSVFIQFGWFS</sequence>
<gene>
    <name evidence="1" type="ORF">Tcan_01765</name>
</gene>
<dbReference type="Proteomes" id="UP000031036">
    <property type="component" value="Unassembled WGS sequence"/>
</dbReference>
<protein>
    <submittedName>
        <fullName evidence="1">Uncharacterized protein</fullName>
    </submittedName>
</protein>
<organism evidence="1 2">
    <name type="scientific">Toxocara canis</name>
    <name type="common">Canine roundworm</name>
    <dbReference type="NCBI Taxonomy" id="6265"/>
    <lineage>
        <taxon>Eukaryota</taxon>
        <taxon>Metazoa</taxon>
        <taxon>Ecdysozoa</taxon>
        <taxon>Nematoda</taxon>
        <taxon>Chromadorea</taxon>
        <taxon>Rhabditida</taxon>
        <taxon>Spirurina</taxon>
        <taxon>Ascaridomorpha</taxon>
        <taxon>Ascaridoidea</taxon>
        <taxon>Toxocaridae</taxon>
        <taxon>Toxocara</taxon>
    </lineage>
</organism>
<accession>A0A0B2VQT6</accession>
<proteinExistence type="predicted"/>
<reference evidence="1 2" key="1">
    <citation type="submission" date="2014-11" db="EMBL/GenBank/DDBJ databases">
        <title>Genetic blueprint of the zoonotic pathogen Toxocara canis.</title>
        <authorList>
            <person name="Zhu X.-Q."/>
            <person name="Korhonen P.K."/>
            <person name="Cai H."/>
            <person name="Young N.D."/>
            <person name="Nejsum P."/>
            <person name="von Samson-Himmelstjerna G."/>
            <person name="Boag P.R."/>
            <person name="Tan P."/>
            <person name="Li Q."/>
            <person name="Min J."/>
            <person name="Yang Y."/>
            <person name="Wang X."/>
            <person name="Fang X."/>
            <person name="Hall R.S."/>
            <person name="Hofmann A."/>
            <person name="Sternberg P.W."/>
            <person name="Jex A.R."/>
            <person name="Gasser R.B."/>
        </authorList>
    </citation>
    <scope>NUCLEOTIDE SEQUENCE [LARGE SCALE GENOMIC DNA]</scope>
    <source>
        <strain evidence="1">PN_DK_2014</strain>
    </source>
</reference>
<dbReference type="AlphaFoldDB" id="A0A0B2VQT6"/>
<keyword evidence="2" id="KW-1185">Reference proteome</keyword>
<name>A0A0B2VQT6_TOXCA</name>
<comment type="caution">
    <text evidence="1">The sequence shown here is derived from an EMBL/GenBank/DDBJ whole genome shotgun (WGS) entry which is preliminary data.</text>
</comment>
<dbReference type="EMBL" id="JPKZ01001090">
    <property type="protein sequence ID" value="KHN83983.1"/>
    <property type="molecule type" value="Genomic_DNA"/>
</dbReference>
<evidence type="ECO:0000313" key="1">
    <source>
        <dbReference type="EMBL" id="KHN83983.1"/>
    </source>
</evidence>